<dbReference type="RefSeq" id="WP_087249935.1">
    <property type="nucleotide sequence ID" value="NZ_JAUEII010000019.1"/>
</dbReference>
<comment type="caution">
    <text evidence="6">The sequence shown here is derived from an EMBL/GenBank/DDBJ whole genome shotgun (WGS) entry which is preliminary data.</text>
</comment>
<keyword evidence="6" id="KW-0378">Hydrolase</keyword>
<comment type="catalytic activity">
    <reaction evidence="1">
        <text>a beta-lactam + H2O = a substituted beta-amino acid</text>
        <dbReference type="Rhea" id="RHEA:20401"/>
        <dbReference type="ChEBI" id="CHEBI:15377"/>
        <dbReference type="ChEBI" id="CHEBI:35627"/>
        <dbReference type="ChEBI" id="CHEBI:140347"/>
        <dbReference type="EC" id="3.5.2.6"/>
    </reaction>
</comment>
<feature type="signal peptide" evidence="4">
    <location>
        <begin position="1"/>
        <end position="20"/>
    </location>
</feature>
<keyword evidence="4" id="KW-0732">Signal</keyword>
<feature type="chain" id="PRO_5046194218" description="beta-lactamase" evidence="4">
    <location>
        <begin position="21"/>
        <end position="294"/>
    </location>
</feature>
<dbReference type="NCBIfam" id="NF033103">
    <property type="entry name" value="bla_class_A"/>
    <property type="match status" value="1"/>
</dbReference>
<evidence type="ECO:0000256" key="1">
    <source>
        <dbReference type="ARBA" id="ARBA00001526"/>
    </source>
</evidence>
<name>A0ABT7X6H1_9BACE</name>
<dbReference type="EMBL" id="JAUEII010000019">
    <property type="protein sequence ID" value="MDN0049649.1"/>
    <property type="molecule type" value="Genomic_DNA"/>
</dbReference>
<reference evidence="6" key="1">
    <citation type="submission" date="2023-06" db="EMBL/GenBank/DDBJ databases">
        <authorList>
            <person name="Zeman M."/>
            <person name="Kubasova T."/>
            <person name="Jahodarova E."/>
            <person name="Nykrynova M."/>
            <person name="Rychlik I."/>
        </authorList>
    </citation>
    <scope>NUCLEOTIDE SEQUENCE</scope>
    <source>
        <strain evidence="6">84_SSukc20</strain>
    </source>
</reference>
<dbReference type="PANTHER" id="PTHR35333:SF3">
    <property type="entry name" value="BETA-LACTAMASE-TYPE TRANSPEPTIDASE FOLD CONTAINING PROTEIN"/>
    <property type="match status" value="1"/>
</dbReference>
<keyword evidence="7" id="KW-1185">Reference proteome</keyword>
<dbReference type="InterPro" id="IPR045155">
    <property type="entry name" value="Beta-lactam_cat"/>
</dbReference>
<sequence>MMKLLLFIILYTFCTLSSQATHPLQEQIQQITANTGAHVGVALIIDGKDTITINNDDRYPLMSVMKYHQALAVAHYLDKHHLPLSTSVFIRKEDLRPDTYSPLRDRYPKGNISLPISELLTYTLQLSDNNACDILFDYIGGTEETDKYLRTIGCDQFAVTATEDDMHKNLALCYNNWSTPLSTARLMDRLAAETLPIDTSYTHFIRETLLDCQTGKARLPFPLQGTETRIGHKTGTSDQNEQGEWIGINDAGFILLPNGKRYTLVVFVKHSKLSFEATERVIADISAVVFRTLH</sequence>
<gene>
    <name evidence="6" type="primary">bla</name>
    <name evidence="6" type="ORF">QVO10_09670</name>
</gene>
<dbReference type="PANTHER" id="PTHR35333">
    <property type="entry name" value="BETA-LACTAMASE"/>
    <property type="match status" value="1"/>
</dbReference>
<evidence type="ECO:0000256" key="3">
    <source>
        <dbReference type="ARBA" id="ARBA00012865"/>
    </source>
</evidence>
<dbReference type="GO" id="GO:0008800">
    <property type="term" value="F:beta-lactamase activity"/>
    <property type="evidence" value="ECO:0007669"/>
    <property type="project" value="UniProtKB-EC"/>
</dbReference>
<dbReference type="Gene3D" id="3.40.710.10">
    <property type="entry name" value="DD-peptidase/beta-lactamase superfamily"/>
    <property type="match status" value="1"/>
</dbReference>
<dbReference type="Proteomes" id="UP001167871">
    <property type="component" value="Unassembled WGS sequence"/>
</dbReference>
<dbReference type="Pfam" id="PF13354">
    <property type="entry name" value="Beta-lactamase2"/>
    <property type="match status" value="1"/>
</dbReference>
<dbReference type="InterPro" id="IPR012338">
    <property type="entry name" value="Beta-lactam/transpept-like"/>
</dbReference>
<dbReference type="SUPFAM" id="SSF56601">
    <property type="entry name" value="beta-lactamase/transpeptidase-like"/>
    <property type="match status" value="1"/>
</dbReference>
<dbReference type="EC" id="3.5.2.6" evidence="3"/>
<organism evidence="6 7">
    <name type="scientific">Bacteroides gallinaceum</name>
    <dbReference type="NCBI Taxonomy" id="1462571"/>
    <lineage>
        <taxon>Bacteria</taxon>
        <taxon>Pseudomonadati</taxon>
        <taxon>Bacteroidota</taxon>
        <taxon>Bacteroidia</taxon>
        <taxon>Bacteroidales</taxon>
        <taxon>Bacteroidaceae</taxon>
        <taxon>Bacteroides</taxon>
    </lineage>
</organism>
<reference evidence="6" key="2">
    <citation type="submission" date="2024-05" db="EMBL/GenBank/DDBJ databases">
        <title>Identification and characterization of horizontal gene transfer across gut microbiota members of farm animals based on homology search.</title>
        <authorList>
            <person name="Schwarzerova J."/>
            <person name="Nykrynova M."/>
            <person name="Jureckova K."/>
            <person name="Cejkova D."/>
            <person name="Rychlik I."/>
        </authorList>
    </citation>
    <scope>NUCLEOTIDE SEQUENCE</scope>
    <source>
        <strain evidence="6">84_SSukc20</strain>
    </source>
</reference>
<comment type="similarity">
    <text evidence="2">Belongs to the class-A beta-lactamase family.</text>
</comment>
<feature type="domain" description="Beta-lactamase class A catalytic" evidence="5">
    <location>
        <begin position="46"/>
        <end position="268"/>
    </location>
</feature>
<evidence type="ECO:0000256" key="2">
    <source>
        <dbReference type="ARBA" id="ARBA00009009"/>
    </source>
</evidence>
<evidence type="ECO:0000313" key="7">
    <source>
        <dbReference type="Proteomes" id="UP001167871"/>
    </source>
</evidence>
<proteinExistence type="inferred from homology"/>
<accession>A0ABT7X6H1</accession>
<evidence type="ECO:0000259" key="5">
    <source>
        <dbReference type="Pfam" id="PF13354"/>
    </source>
</evidence>
<evidence type="ECO:0000256" key="4">
    <source>
        <dbReference type="SAM" id="SignalP"/>
    </source>
</evidence>
<protein>
    <recommendedName>
        <fullName evidence="3">beta-lactamase</fullName>
        <ecNumber evidence="3">3.5.2.6</ecNumber>
    </recommendedName>
</protein>
<dbReference type="InterPro" id="IPR000871">
    <property type="entry name" value="Beta-lactam_class-A"/>
</dbReference>
<evidence type="ECO:0000313" key="6">
    <source>
        <dbReference type="EMBL" id="MDN0049649.1"/>
    </source>
</evidence>